<gene>
    <name evidence="2" type="ORF">THAOC_13333</name>
</gene>
<organism evidence="2 3">
    <name type="scientific">Thalassiosira oceanica</name>
    <name type="common">Marine diatom</name>
    <dbReference type="NCBI Taxonomy" id="159749"/>
    <lineage>
        <taxon>Eukaryota</taxon>
        <taxon>Sar</taxon>
        <taxon>Stramenopiles</taxon>
        <taxon>Ochrophyta</taxon>
        <taxon>Bacillariophyta</taxon>
        <taxon>Coscinodiscophyceae</taxon>
        <taxon>Thalassiosirophycidae</taxon>
        <taxon>Thalassiosirales</taxon>
        <taxon>Thalassiosiraceae</taxon>
        <taxon>Thalassiosira</taxon>
    </lineage>
</organism>
<dbReference type="Proteomes" id="UP000266841">
    <property type="component" value="Unassembled WGS sequence"/>
</dbReference>
<dbReference type="EMBL" id="AGNL01015481">
    <property type="protein sequence ID" value="EJK65776.1"/>
    <property type="molecule type" value="Genomic_DNA"/>
</dbReference>
<feature type="non-terminal residue" evidence="2">
    <location>
        <position position="1"/>
    </location>
</feature>
<dbReference type="AlphaFoldDB" id="K0SXN8"/>
<comment type="caution">
    <text evidence="2">The sequence shown here is derived from an EMBL/GenBank/DDBJ whole genome shotgun (WGS) entry which is preliminary data.</text>
</comment>
<evidence type="ECO:0000313" key="3">
    <source>
        <dbReference type="Proteomes" id="UP000266841"/>
    </source>
</evidence>
<evidence type="ECO:0000256" key="1">
    <source>
        <dbReference type="SAM" id="MobiDB-lite"/>
    </source>
</evidence>
<reference evidence="2 3" key="1">
    <citation type="journal article" date="2012" name="Genome Biol.">
        <title>Genome and low-iron response of an oceanic diatom adapted to chronic iron limitation.</title>
        <authorList>
            <person name="Lommer M."/>
            <person name="Specht M."/>
            <person name="Roy A.S."/>
            <person name="Kraemer L."/>
            <person name="Andreson R."/>
            <person name="Gutowska M.A."/>
            <person name="Wolf J."/>
            <person name="Bergner S.V."/>
            <person name="Schilhabel M.B."/>
            <person name="Klostermeier U.C."/>
            <person name="Beiko R.G."/>
            <person name="Rosenstiel P."/>
            <person name="Hippler M."/>
            <person name="Laroche J."/>
        </authorList>
    </citation>
    <scope>NUCLEOTIDE SEQUENCE [LARGE SCALE GENOMIC DNA]</scope>
    <source>
        <strain evidence="2 3">CCMP1005</strain>
    </source>
</reference>
<keyword evidence="3" id="KW-1185">Reference proteome</keyword>
<evidence type="ECO:0000313" key="2">
    <source>
        <dbReference type="EMBL" id="EJK65776.1"/>
    </source>
</evidence>
<protein>
    <submittedName>
        <fullName evidence="2">Uncharacterized protein</fullName>
    </submittedName>
</protein>
<proteinExistence type="predicted"/>
<name>K0SXN8_THAOC</name>
<accession>K0SXN8</accession>
<feature type="region of interest" description="Disordered" evidence="1">
    <location>
        <begin position="1"/>
        <end position="51"/>
    </location>
</feature>
<sequence>LLATGPHIGCNAGVRDKQTNKQTNKRTIKCWGSGADRGAEGSTAATARPSAEHRTIAPFLEFVGADEVEAVHLGSGAGQNRGMAGWHACP</sequence>